<dbReference type="Proteomes" id="UP000232455">
    <property type="component" value="Unassembled WGS sequence"/>
</dbReference>
<gene>
    <name evidence="2" type="ORF">ATI02_1778</name>
</gene>
<keyword evidence="1" id="KW-0472">Membrane</keyword>
<evidence type="ECO:0000313" key="3">
    <source>
        <dbReference type="Proteomes" id="UP000232455"/>
    </source>
</evidence>
<accession>A0ABX4PYD0</accession>
<keyword evidence="1" id="KW-1133">Transmembrane helix</keyword>
<protein>
    <recommendedName>
        <fullName evidence="4">DUF2868 domain-containing protein</fullName>
    </recommendedName>
</protein>
<feature type="transmembrane region" description="Helical" evidence="1">
    <location>
        <begin position="44"/>
        <end position="61"/>
    </location>
</feature>
<proteinExistence type="predicted"/>
<evidence type="ECO:0000256" key="1">
    <source>
        <dbReference type="SAM" id="Phobius"/>
    </source>
</evidence>
<keyword evidence="1" id="KW-0812">Transmembrane</keyword>
<evidence type="ECO:0000313" key="2">
    <source>
        <dbReference type="EMBL" id="PKA68968.1"/>
    </source>
</evidence>
<organism evidence="2 3">
    <name type="scientific">Pseudomonas baetica</name>
    <dbReference type="NCBI Taxonomy" id="674054"/>
    <lineage>
        <taxon>Bacteria</taxon>
        <taxon>Pseudomonadati</taxon>
        <taxon>Pseudomonadota</taxon>
        <taxon>Gammaproteobacteria</taxon>
        <taxon>Pseudomonadales</taxon>
        <taxon>Pseudomonadaceae</taxon>
        <taxon>Pseudomonas</taxon>
    </lineage>
</organism>
<comment type="caution">
    <text evidence="2">The sequence shown here is derived from an EMBL/GenBank/DDBJ whole genome shotgun (WGS) entry which is preliminary data.</text>
</comment>
<feature type="transmembrane region" description="Helical" evidence="1">
    <location>
        <begin position="67"/>
        <end position="87"/>
    </location>
</feature>
<reference evidence="2 3" key="1">
    <citation type="submission" date="2017-11" db="EMBL/GenBank/DDBJ databases">
        <title>Genome sequencing of a diverse group of Pseudomonas species.</title>
        <authorList>
            <person name="Loper J."/>
        </authorList>
    </citation>
    <scope>NUCLEOTIDE SEQUENCE [LARGE SCALE GENOMIC DNA]</scope>
    <source>
        <strain evidence="2 3">LMG 25716</strain>
    </source>
</reference>
<dbReference type="EMBL" id="PHHE01000001">
    <property type="protein sequence ID" value="PKA68968.1"/>
    <property type="molecule type" value="Genomic_DNA"/>
</dbReference>
<evidence type="ECO:0008006" key="4">
    <source>
        <dbReference type="Google" id="ProtNLM"/>
    </source>
</evidence>
<feature type="transmembrane region" description="Helical" evidence="1">
    <location>
        <begin position="173"/>
        <end position="194"/>
    </location>
</feature>
<keyword evidence="3" id="KW-1185">Reference proteome</keyword>
<name>A0ABX4PYD0_9PSED</name>
<sequence>MTRDDSVANTAISISQLQIDIQEHFQKFERAPIKAAWRRRDARSCLIWIAACLPGILWVVLELPSVSLYQYIPVLFAILIITMICAAKITDVYARIRAESLGADVNASRTDRLKLRQDWLCMRYECRPGELVIKARALRQLWEERQEIRRLASNDTMGPRFAAFFRLPDSARFIGLLIAITAIIATLVTLGSSIDSIFEALQNWRRLIANVLIATLLCAEVVLFWILLTGMIREIGPSILEEIGVLPLSSRQVYRYLLAMHTASEPNDLQGKWIDRLLSFAALFFIPIPQLWERITASVSSRLSRLSA</sequence>
<feature type="transmembrane region" description="Helical" evidence="1">
    <location>
        <begin position="206"/>
        <end position="228"/>
    </location>
</feature>